<dbReference type="Proteomes" id="UP000692954">
    <property type="component" value="Unassembled WGS sequence"/>
</dbReference>
<comment type="caution">
    <text evidence="3">The sequence shown here is derived from an EMBL/GenBank/DDBJ whole genome shotgun (WGS) entry which is preliminary data.</text>
</comment>
<evidence type="ECO:0000313" key="3">
    <source>
        <dbReference type="EMBL" id="CAD8073683.1"/>
    </source>
</evidence>
<dbReference type="Pfam" id="PF04571">
    <property type="entry name" value="Lipin_N"/>
    <property type="match status" value="1"/>
</dbReference>
<dbReference type="GO" id="GO:0008195">
    <property type="term" value="F:phosphatidate phosphatase activity"/>
    <property type="evidence" value="ECO:0007669"/>
    <property type="project" value="TreeGrafter"/>
</dbReference>
<dbReference type="InterPro" id="IPR013209">
    <property type="entry name" value="LNS2"/>
</dbReference>
<comment type="similarity">
    <text evidence="1">Belongs to the lipin family.</text>
</comment>
<evidence type="ECO:0000256" key="1">
    <source>
        <dbReference type="ARBA" id="ARBA00005476"/>
    </source>
</evidence>
<reference evidence="3" key="1">
    <citation type="submission" date="2021-01" db="EMBL/GenBank/DDBJ databases">
        <authorList>
            <consortium name="Genoscope - CEA"/>
            <person name="William W."/>
        </authorList>
    </citation>
    <scope>NUCLEOTIDE SEQUENCE</scope>
</reference>
<feature type="domain" description="LNS2/PITP" evidence="2">
    <location>
        <begin position="191"/>
        <end position="346"/>
    </location>
</feature>
<dbReference type="PANTHER" id="PTHR12181">
    <property type="entry name" value="LIPIN"/>
    <property type="match status" value="1"/>
</dbReference>
<sequence length="368" mass="43044">MKSIYNSIAKIGYKTKAAFSGVTDIVVVDQGNDNYSSTPFNVKFGKLKFQNEKQEILTEILHIREQSVIKQIKLIKIELEINGVQRDDIQFYLDDDQIGHFAYHEEEDIIELKQIYHNQNKQNQNQQKQQEIKLSNLSQYIVLSRVPINKTIISMKLNNGINRLIFNVNCKRLGLQQIECELYKIEQNQKIFISDIDGTITKSPTKGMIMSTFGKNYTQDYICQFYSKLVEKNYLILYMSARSMVQYEKTKEYLLRQFQDEIQLPFGPLILSPSKLFEAFTIEVIKKQTDILKSEMLNDLIYSIGITGTIQGGMGDKKNDIEAYKMVNINQNRILRINKKGELLRVNEENKQEQYTMKEFIQKIDEIF</sequence>
<proteinExistence type="inferred from homology"/>
<keyword evidence="4" id="KW-1185">Reference proteome</keyword>
<dbReference type="InterPro" id="IPR026058">
    <property type="entry name" value="LIPIN"/>
</dbReference>
<dbReference type="Pfam" id="PF08235">
    <property type="entry name" value="LNS2"/>
    <property type="match status" value="1"/>
</dbReference>
<evidence type="ECO:0000313" key="4">
    <source>
        <dbReference type="Proteomes" id="UP000692954"/>
    </source>
</evidence>
<dbReference type="InterPro" id="IPR007651">
    <property type="entry name" value="Lipin_N"/>
</dbReference>
<organism evidence="3 4">
    <name type="scientific">Paramecium sonneborni</name>
    <dbReference type="NCBI Taxonomy" id="65129"/>
    <lineage>
        <taxon>Eukaryota</taxon>
        <taxon>Sar</taxon>
        <taxon>Alveolata</taxon>
        <taxon>Ciliophora</taxon>
        <taxon>Intramacronucleata</taxon>
        <taxon>Oligohymenophorea</taxon>
        <taxon>Peniculida</taxon>
        <taxon>Parameciidae</taxon>
        <taxon>Paramecium</taxon>
    </lineage>
</organism>
<accession>A0A8S1M6Z9</accession>
<protein>
    <recommendedName>
        <fullName evidence="2">LNS2/PITP domain-containing protein</fullName>
    </recommendedName>
</protein>
<dbReference type="SMART" id="SM00775">
    <property type="entry name" value="LNS2"/>
    <property type="match status" value="1"/>
</dbReference>
<dbReference type="AlphaFoldDB" id="A0A8S1M6Z9"/>
<dbReference type="OrthoDB" id="4567at2759"/>
<gene>
    <name evidence="3" type="ORF">PSON_ATCC_30995.1.T0310084</name>
</gene>
<name>A0A8S1M6Z9_9CILI</name>
<dbReference type="PANTHER" id="PTHR12181:SF12">
    <property type="entry name" value="PHOSPHATIDATE PHOSPHATASE"/>
    <property type="match status" value="1"/>
</dbReference>
<evidence type="ECO:0000259" key="2">
    <source>
        <dbReference type="SMART" id="SM00775"/>
    </source>
</evidence>
<dbReference type="EMBL" id="CAJJDN010000031">
    <property type="protein sequence ID" value="CAD8073683.1"/>
    <property type="molecule type" value="Genomic_DNA"/>
</dbReference>
<dbReference type="InterPro" id="IPR031315">
    <property type="entry name" value="LNS2/PITP"/>
</dbReference>